<dbReference type="OrthoDB" id="9810445at2"/>
<evidence type="ECO:0000259" key="7">
    <source>
        <dbReference type="Pfam" id="PF01435"/>
    </source>
</evidence>
<dbReference type="GO" id="GO:0016020">
    <property type="term" value="C:membrane"/>
    <property type="evidence" value="ECO:0007669"/>
    <property type="project" value="TreeGrafter"/>
</dbReference>
<reference evidence="8 9" key="1">
    <citation type="submission" date="2017-04" db="EMBL/GenBank/DDBJ databases">
        <title>Unexpected and diverse lifestyles within the genus Limnohabitans.</title>
        <authorList>
            <person name="Kasalicky V."/>
            <person name="Mehrshad M."/>
            <person name="Andrei S.-A."/>
            <person name="Salcher M."/>
            <person name="Kratochvilova H."/>
            <person name="Simek K."/>
            <person name="Ghai R."/>
        </authorList>
    </citation>
    <scope>NUCLEOTIDE SEQUENCE [LARGE SCALE GENOMIC DNA]</scope>
    <source>
        <strain evidence="8 9">II-B4</strain>
    </source>
</reference>
<dbReference type="Pfam" id="PF01435">
    <property type="entry name" value="Peptidase_M48"/>
    <property type="match status" value="1"/>
</dbReference>
<dbReference type="InterPro" id="IPR051156">
    <property type="entry name" value="Mito/Outer_Membr_Metalloprot"/>
</dbReference>
<organism evidence="8 9">
    <name type="scientific">Limnohabitans parvus II-B4</name>
    <dbReference type="NCBI Taxonomy" id="1293052"/>
    <lineage>
        <taxon>Bacteria</taxon>
        <taxon>Pseudomonadati</taxon>
        <taxon>Pseudomonadota</taxon>
        <taxon>Betaproteobacteria</taxon>
        <taxon>Burkholderiales</taxon>
        <taxon>Comamonadaceae</taxon>
        <taxon>Limnohabitans</taxon>
    </lineage>
</organism>
<name>A0A315EAM9_9BURK</name>
<dbReference type="Gene3D" id="3.30.2010.10">
    <property type="entry name" value="Metalloproteases ('zincins'), catalytic domain"/>
    <property type="match status" value="1"/>
</dbReference>
<dbReference type="EMBL" id="NESN01000002">
    <property type="protein sequence ID" value="PUE54341.1"/>
    <property type="molecule type" value="Genomic_DNA"/>
</dbReference>
<evidence type="ECO:0000256" key="2">
    <source>
        <dbReference type="ARBA" id="ARBA00022670"/>
    </source>
</evidence>
<dbReference type="PANTHER" id="PTHR22726:SF1">
    <property type="entry name" value="METALLOENDOPEPTIDASE OMA1, MITOCHONDRIAL"/>
    <property type="match status" value="1"/>
</dbReference>
<gene>
    <name evidence="8" type="ORF">B9Z37_07285</name>
</gene>
<accession>A0A315EAM9</accession>
<sequence>MLVLLLGTLGLQPARTQTNALPSLGNSEGISLSAERKLGDRIARELYRDPDYLEDPVLDEYIQRLWAPLIKAAAARGELSPDLQERFAWRILLGRDRSVNAFALPGGYLGVHLGLIAVVGSNDELASVLAHELSHVTQRHIARSMDEQGKMTPLVIGSMILGALAISKNPQAAQGLIVGGQAAAIQSQLSYSRDMEREADRVGFGVLTDAGYDAQGFVGMFAKLQQAAGVNDNGAFPYLRSHPLTTERIADMQARLQLGSSTSRAPADLAQAMLAARARVMSQNSVEALRAWTQDSKATSAQASATQKAGALYAATLAHLQLRDTAAAERTWQTLSQFVLQAGPQATDASRLVTLLQAEVATKQERFGAALQVFQTLGGKTPQRPELLATAQALLRLPAHPMRADITRQLREQVTQAPHDGQAWNTLASMLALQGQTLASLRAEGEAQMARMDWSGAVDRFRAAQDWAKNNRLQPGDHIEASIVDTRLRQVQSQIREMQAER</sequence>
<dbReference type="PANTHER" id="PTHR22726">
    <property type="entry name" value="METALLOENDOPEPTIDASE OMA1"/>
    <property type="match status" value="1"/>
</dbReference>
<dbReference type="GO" id="GO:0046872">
    <property type="term" value="F:metal ion binding"/>
    <property type="evidence" value="ECO:0007669"/>
    <property type="project" value="UniProtKB-KW"/>
</dbReference>
<comment type="cofactor">
    <cofactor evidence="1">
        <name>Zn(2+)</name>
        <dbReference type="ChEBI" id="CHEBI:29105"/>
    </cofactor>
</comment>
<evidence type="ECO:0000313" key="8">
    <source>
        <dbReference type="EMBL" id="PUE54341.1"/>
    </source>
</evidence>
<evidence type="ECO:0000313" key="9">
    <source>
        <dbReference type="Proteomes" id="UP000250790"/>
    </source>
</evidence>
<keyword evidence="4" id="KW-0378">Hydrolase</keyword>
<dbReference type="RefSeq" id="WP_108312302.1">
    <property type="nucleotide sequence ID" value="NZ_NESN01000002.1"/>
</dbReference>
<dbReference type="GO" id="GO:0004222">
    <property type="term" value="F:metalloendopeptidase activity"/>
    <property type="evidence" value="ECO:0007669"/>
    <property type="project" value="InterPro"/>
</dbReference>
<keyword evidence="5" id="KW-0862">Zinc</keyword>
<proteinExistence type="predicted"/>
<dbReference type="AlphaFoldDB" id="A0A315EAM9"/>
<keyword evidence="3" id="KW-0479">Metal-binding</keyword>
<protein>
    <submittedName>
        <fullName evidence="8">Peptidase M48</fullName>
    </submittedName>
</protein>
<dbReference type="GO" id="GO:0051603">
    <property type="term" value="P:proteolysis involved in protein catabolic process"/>
    <property type="evidence" value="ECO:0007669"/>
    <property type="project" value="TreeGrafter"/>
</dbReference>
<keyword evidence="6" id="KW-0482">Metalloprotease</keyword>
<comment type="caution">
    <text evidence="8">The sequence shown here is derived from an EMBL/GenBank/DDBJ whole genome shotgun (WGS) entry which is preliminary data.</text>
</comment>
<evidence type="ECO:0000256" key="4">
    <source>
        <dbReference type="ARBA" id="ARBA00022801"/>
    </source>
</evidence>
<keyword evidence="9" id="KW-1185">Reference proteome</keyword>
<feature type="domain" description="Peptidase M48" evidence="7">
    <location>
        <begin position="89"/>
        <end position="255"/>
    </location>
</feature>
<evidence type="ECO:0000256" key="6">
    <source>
        <dbReference type="ARBA" id="ARBA00023049"/>
    </source>
</evidence>
<evidence type="ECO:0000256" key="1">
    <source>
        <dbReference type="ARBA" id="ARBA00001947"/>
    </source>
</evidence>
<keyword evidence="2" id="KW-0645">Protease</keyword>
<dbReference type="Proteomes" id="UP000250790">
    <property type="component" value="Unassembled WGS sequence"/>
</dbReference>
<evidence type="ECO:0000256" key="5">
    <source>
        <dbReference type="ARBA" id="ARBA00022833"/>
    </source>
</evidence>
<dbReference type="InterPro" id="IPR001915">
    <property type="entry name" value="Peptidase_M48"/>
</dbReference>
<evidence type="ECO:0000256" key="3">
    <source>
        <dbReference type="ARBA" id="ARBA00022723"/>
    </source>
</evidence>